<evidence type="ECO:0000313" key="3">
    <source>
        <dbReference type="Proteomes" id="UP000663866"/>
    </source>
</evidence>
<gene>
    <name evidence="2" type="ORF">OVN521_LOCUS21495</name>
</gene>
<keyword evidence="3" id="KW-1185">Reference proteome</keyword>
<organism evidence="2 3">
    <name type="scientific">Rotaria magnacalcarata</name>
    <dbReference type="NCBI Taxonomy" id="392030"/>
    <lineage>
        <taxon>Eukaryota</taxon>
        <taxon>Metazoa</taxon>
        <taxon>Spiralia</taxon>
        <taxon>Gnathifera</taxon>
        <taxon>Rotifera</taxon>
        <taxon>Eurotatoria</taxon>
        <taxon>Bdelloidea</taxon>
        <taxon>Philodinida</taxon>
        <taxon>Philodinidae</taxon>
        <taxon>Rotaria</taxon>
    </lineage>
</organism>
<dbReference type="SUPFAM" id="SSF53098">
    <property type="entry name" value="Ribonuclease H-like"/>
    <property type="match status" value="1"/>
</dbReference>
<reference evidence="2" key="1">
    <citation type="submission" date="2021-02" db="EMBL/GenBank/DDBJ databases">
        <authorList>
            <person name="Nowell W R."/>
        </authorList>
    </citation>
    <scope>NUCLEOTIDE SEQUENCE</scope>
</reference>
<dbReference type="Gene3D" id="3.30.420.10">
    <property type="entry name" value="Ribonuclease H-like superfamily/Ribonuclease H"/>
    <property type="match status" value="1"/>
</dbReference>
<dbReference type="InterPro" id="IPR036397">
    <property type="entry name" value="RNaseH_sf"/>
</dbReference>
<dbReference type="Proteomes" id="UP000663866">
    <property type="component" value="Unassembled WGS sequence"/>
</dbReference>
<name>A0A819VPC8_9BILA</name>
<dbReference type="InterPro" id="IPR001584">
    <property type="entry name" value="Integrase_cat-core"/>
</dbReference>
<protein>
    <recommendedName>
        <fullName evidence="1">Integrase catalytic domain-containing protein</fullName>
    </recommendedName>
</protein>
<dbReference type="AlphaFoldDB" id="A0A819VPC8"/>
<evidence type="ECO:0000313" key="2">
    <source>
        <dbReference type="EMBL" id="CAF4112321.1"/>
    </source>
</evidence>
<proteinExistence type="predicted"/>
<dbReference type="GO" id="GO:0015074">
    <property type="term" value="P:DNA integration"/>
    <property type="evidence" value="ECO:0007669"/>
    <property type="project" value="InterPro"/>
</dbReference>
<feature type="domain" description="Integrase catalytic" evidence="1">
    <location>
        <begin position="1"/>
        <end position="72"/>
    </location>
</feature>
<dbReference type="GO" id="GO:0003676">
    <property type="term" value="F:nucleic acid binding"/>
    <property type="evidence" value="ECO:0007669"/>
    <property type="project" value="InterPro"/>
</dbReference>
<dbReference type="PANTHER" id="PTHR46585">
    <property type="entry name" value="INTEGRASE CORE DOMAIN CONTAINING PROTEIN"/>
    <property type="match status" value="1"/>
</dbReference>
<dbReference type="PROSITE" id="PS50994">
    <property type="entry name" value="INTEGRASE"/>
    <property type="match status" value="1"/>
</dbReference>
<sequence>MSNTKVDLIDMRSVQYNGFNFIMHVKDHFKKFSWLFSLPTKEARHVALNLKNIFYTFGSPKILQSDNGKEFV</sequence>
<evidence type="ECO:0000259" key="1">
    <source>
        <dbReference type="PROSITE" id="PS50994"/>
    </source>
</evidence>
<dbReference type="EMBL" id="CAJOBG010004473">
    <property type="protein sequence ID" value="CAF4112321.1"/>
    <property type="molecule type" value="Genomic_DNA"/>
</dbReference>
<accession>A0A819VPC8</accession>
<comment type="caution">
    <text evidence="2">The sequence shown here is derived from an EMBL/GenBank/DDBJ whole genome shotgun (WGS) entry which is preliminary data.</text>
</comment>
<dbReference type="InterPro" id="IPR012337">
    <property type="entry name" value="RNaseH-like_sf"/>
</dbReference>